<sequence length="203" mass="22602">MTACYDQVGGNVLHAAADLFVEHSFPEVSMPDIATHAGVSLQAVLSAFPTVHDIGSAILDHERSRMHAIQNDIAQQDVPALEAIPLAFRLVGENLADDPIVRAGVCLASGARRFFPERRLDPFRTWRSYLSVLLETAREHGKLRDHVESREAAWLIVTAGMGTMDYCRTKNLWHEAPNELSQTARSMIQLMVPTHALEHEEQL</sequence>
<dbReference type="InterPro" id="IPR001647">
    <property type="entry name" value="HTH_TetR"/>
</dbReference>
<dbReference type="AlphaFoldDB" id="A0A849AWA2"/>
<dbReference type="SUPFAM" id="SSF46689">
    <property type="entry name" value="Homeodomain-like"/>
    <property type="match status" value="1"/>
</dbReference>
<dbReference type="InterPro" id="IPR036271">
    <property type="entry name" value="Tet_transcr_reg_TetR-rel_C_sf"/>
</dbReference>
<dbReference type="GO" id="GO:0003677">
    <property type="term" value="F:DNA binding"/>
    <property type="evidence" value="ECO:0007669"/>
    <property type="project" value="UniProtKB-UniRule"/>
</dbReference>
<dbReference type="EMBL" id="JABEMC010000014">
    <property type="protein sequence ID" value="NNG80325.1"/>
    <property type="molecule type" value="Genomic_DNA"/>
</dbReference>
<feature type="domain" description="HTH tetR-type" evidence="5">
    <location>
        <begin position="6"/>
        <end position="66"/>
    </location>
</feature>
<evidence type="ECO:0000313" key="6">
    <source>
        <dbReference type="EMBL" id="NNG80325.1"/>
    </source>
</evidence>
<organism evidence="6 7">
    <name type="scientific">Brevibacterium luteolum</name>
    <dbReference type="NCBI Taxonomy" id="199591"/>
    <lineage>
        <taxon>Bacteria</taxon>
        <taxon>Bacillati</taxon>
        <taxon>Actinomycetota</taxon>
        <taxon>Actinomycetes</taxon>
        <taxon>Micrococcales</taxon>
        <taxon>Brevibacteriaceae</taxon>
        <taxon>Brevibacterium</taxon>
    </lineage>
</organism>
<dbReference type="PROSITE" id="PS50977">
    <property type="entry name" value="HTH_TETR_2"/>
    <property type="match status" value="1"/>
</dbReference>
<dbReference type="Pfam" id="PF00440">
    <property type="entry name" value="TetR_N"/>
    <property type="match status" value="1"/>
</dbReference>
<comment type="caution">
    <text evidence="6">The sequence shown here is derived from an EMBL/GenBank/DDBJ whole genome shotgun (WGS) entry which is preliminary data.</text>
</comment>
<protein>
    <submittedName>
        <fullName evidence="6">TetR/AcrR family transcriptional regulator</fullName>
    </submittedName>
</protein>
<keyword evidence="3" id="KW-0804">Transcription</keyword>
<evidence type="ECO:0000259" key="5">
    <source>
        <dbReference type="PROSITE" id="PS50977"/>
    </source>
</evidence>
<gene>
    <name evidence="6" type="ORF">HLA91_13240</name>
</gene>
<dbReference type="PANTHER" id="PTHR47506:SF1">
    <property type="entry name" value="HTH-TYPE TRANSCRIPTIONAL REGULATOR YJDC"/>
    <property type="match status" value="1"/>
</dbReference>
<keyword evidence="1" id="KW-0805">Transcription regulation</keyword>
<dbReference type="PANTHER" id="PTHR47506">
    <property type="entry name" value="TRANSCRIPTIONAL REGULATORY PROTEIN"/>
    <property type="match status" value="1"/>
</dbReference>
<dbReference type="Proteomes" id="UP000549517">
    <property type="component" value="Unassembled WGS sequence"/>
</dbReference>
<dbReference type="SUPFAM" id="SSF48498">
    <property type="entry name" value="Tetracyclin repressor-like, C-terminal domain"/>
    <property type="match status" value="1"/>
</dbReference>
<evidence type="ECO:0000256" key="1">
    <source>
        <dbReference type="ARBA" id="ARBA00023015"/>
    </source>
</evidence>
<reference evidence="6 7" key="1">
    <citation type="submission" date="2020-05" db="EMBL/GenBank/DDBJ databases">
        <title>MicrobeNet Type strains.</title>
        <authorList>
            <person name="Nicholson A.C."/>
        </authorList>
    </citation>
    <scope>NUCLEOTIDE SEQUENCE [LARGE SCALE GENOMIC DNA]</scope>
    <source>
        <strain evidence="6 7">CCUG 46604</strain>
    </source>
</reference>
<accession>A0A849AWA2</accession>
<evidence type="ECO:0000256" key="3">
    <source>
        <dbReference type="ARBA" id="ARBA00023163"/>
    </source>
</evidence>
<name>A0A849AWA2_9MICO</name>
<feature type="DNA-binding region" description="H-T-H motif" evidence="4">
    <location>
        <begin position="29"/>
        <end position="48"/>
    </location>
</feature>
<evidence type="ECO:0000256" key="4">
    <source>
        <dbReference type="PROSITE-ProRule" id="PRU00335"/>
    </source>
</evidence>
<dbReference type="RefSeq" id="WP_170275081.1">
    <property type="nucleotide sequence ID" value="NZ_BAAAKH010000021.1"/>
</dbReference>
<dbReference type="InterPro" id="IPR009057">
    <property type="entry name" value="Homeodomain-like_sf"/>
</dbReference>
<evidence type="ECO:0000313" key="7">
    <source>
        <dbReference type="Proteomes" id="UP000549517"/>
    </source>
</evidence>
<proteinExistence type="predicted"/>
<dbReference type="Gene3D" id="1.10.357.10">
    <property type="entry name" value="Tetracycline Repressor, domain 2"/>
    <property type="match status" value="1"/>
</dbReference>
<keyword evidence="2 4" id="KW-0238">DNA-binding</keyword>
<evidence type="ECO:0000256" key="2">
    <source>
        <dbReference type="ARBA" id="ARBA00023125"/>
    </source>
</evidence>